<reference evidence="12" key="2">
    <citation type="submission" date="2025-08" db="UniProtKB">
        <authorList>
            <consortium name="Ensembl"/>
        </authorList>
    </citation>
    <scope>IDENTIFICATION</scope>
</reference>
<keyword evidence="9" id="KW-0326">Glycosidase</keyword>
<evidence type="ECO:0000256" key="10">
    <source>
        <dbReference type="RuleBase" id="RU004440"/>
    </source>
</evidence>
<name>A0A452FMZ1_CAPHI</name>
<evidence type="ECO:0000256" key="7">
    <source>
        <dbReference type="ARBA" id="ARBA00022801"/>
    </source>
</evidence>
<dbReference type="PANTHER" id="PTHR11407">
    <property type="entry name" value="LYSOZYME C"/>
    <property type="match status" value="1"/>
</dbReference>
<gene>
    <name evidence="12" type="primary">LOC102185900</name>
</gene>
<dbReference type="EMBL" id="LWLT01000005">
    <property type="status" value="NOT_ANNOTATED_CDS"/>
    <property type="molecule type" value="Genomic_DNA"/>
</dbReference>
<dbReference type="STRING" id="9925.ENSCHIP00000025641"/>
<sequence length="148" mass="16690">MKAVLILGLLLLSVTVRGKKFQKCELARTLKRLGLDGYKGVSLAKWMCLARWESNYNTRATNYNHGDKSTDYGIFQINSCWWCNDGKTPRAVNACCIPRSNLLKDDITQAVASAKKVVSDPQGVRAWVAWRNKCQNQDLRSHLQGCRA</sequence>
<dbReference type="SUPFAM" id="SSF53955">
    <property type="entry name" value="Lysozyme-like"/>
    <property type="match status" value="1"/>
</dbReference>
<dbReference type="Proteomes" id="UP000291000">
    <property type="component" value="Chromosome 5"/>
</dbReference>
<keyword evidence="7" id="KW-0378">Hydrolase</keyword>
<dbReference type="Pfam" id="PF00062">
    <property type="entry name" value="Lys"/>
    <property type="match status" value="1"/>
</dbReference>
<keyword evidence="5" id="KW-0929">Antimicrobial</keyword>
<evidence type="ECO:0000256" key="5">
    <source>
        <dbReference type="ARBA" id="ARBA00022529"/>
    </source>
</evidence>
<dbReference type="CDD" id="cd16897">
    <property type="entry name" value="LYZ_C"/>
    <property type="match status" value="1"/>
</dbReference>
<dbReference type="GO" id="GO:0050829">
    <property type="term" value="P:defense response to Gram-negative bacterium"/>
    <property type="evidence" value="ECO:0007669"/>
    <property type="project" value="TreeGrafter"/>
</dbReference>
<evidence type="ECO:0000313" key="12">
    <source>
        <dbReference type="Ensembl" id="ENSCHIP00000025641.1"/>
    </source>
</evidence>
<dbReference type="PRINTS" id="PR00135">
    <property type="entry name" value="LYZLACT"/>
</dbReference>
<comment type="catalytic activity">
    <reaction evidence="1">
        <text>Hydrolysis of (1-&gt;4)-beta-linkages between N-acetylmuramic acid and N-acetyl-D-glucosamine residues in a peptidoglycan and between N-acetyl-D-glucosamine residues in chitodextrins.</text>
        <dbReference type="EC" id="3.2.1.17"/>
    </reaction>
</comment>
<keyword evidence="11" id="KW-0732">Signal</keyword>
<dbReference type="Gene3D" id="1.10.530.10">
    <property type="match status" value="1"/>
</dbReference>
<keyword evidence="8" id="KW-1015">Disulfide bond</keyword>
<dbReference type="InterPro" id="IPR001916">
    <property type="entry name" value="Glyco_hydro_22"/>
</dbReference>
<dbReference type="GeneTree" id="ENSGT00940000153832"/>
<evidence type="ECO:0000256" key="11">
    <source>
        <dbReference type="SAM" id="SignalP"/>
    </source>
</evidence>
<dbReference type="PRINTS" id="PR00137">
    <property type="entry name" value="LYSOZYME"/>
</dbReference>
<organism evidence="12 13">
    <name type="scientific">Capra hircus</name>
    <name type="common">Goat</name>
    <dbReference type="NCBI Taxonomy" id="9925"/>
    <lineage>
        <taxon>Eukaryota</taxon>
        <taxon>Metazoa</taxon>
        <taxon>Chordata</taxon>
        <taxon>Craniata</taxon>
        <taxon>Vertebrata</taxon>
        <taxon>Euteleostomi</taxon>
        <taxon>Mammalia</taxon>
        <taxon>Eutheria</taxon>
        <taxon>Laurasiatheria</taxon>
        <taxon>Artiodactyla</taxon>
        <taxon>Ruminantia</taxon>
        <taxon>Pecora</taxon>
        <taxon>Bovidae</taxon>
        <taxon>Caprinae</taxon>
        <taxon>Capra</taxon>
    </lineage>
</organism>
<dbReference type="Bgee" id="ENSCHIG00000022325">
    <property type="expression patterns" value="Expressed in descending colon and 3 other cell types or tissues"/>
</dbReference>
<feature type="signal peptide" evidence="11">
    <location>
        <begin position="1"/>
        <end position="18"/>
    </location>
</feature>
<dbReference type="GO" id="GO:0003796">
    <property type="term" value="F:lysozyme activity"/>
    <property type="evidence" value="ECO:0007669"/>
    <property type="project" value="UniProtKB-EC"/>
</dbReference>
<evidence type="ECO:0000256" key="1">
    <source>
        <dbReference type="ARBA" id="ARBA00000632"/>
    </source>
</evidence>
<dbReference type="PROSITE" id="PS51348">
    <property type="entry name" value="GLYCOSYL_HYDROL_F22_2"/>
    <property type="match status" value="1"/>
</dbReference>
<dbReference type="GO" id="GO:0031640">
    <property type="term" value="P:killing of cells of another organism"/>
    <property type="evidence" value="ECO:0007669"/>
    <property type="project" value="UniProtKB-KW"/>
</dbReference>
<dbReference type="AlphaFoldDB" id="A0A452FMZ1"/>
<keyword evidence="13" id="KW-1185">Reference proteome</keyword>
<evidence type="ECO:0000256" key="8">
    <source>
        <dbReference type="ARBA" id="ARBA00023157"/>
    </source>
</evidence>
<protein>
    <recommendedName>
        <fullName evidence="4">lysozyme</fullName>
        <ecNumber evidence="4">3.2.1.17</ecNumber>
    </recommendedName>
</protein>
<evidence type="ECO:0000256" key="9">
    <source>
        <dbReference type="ARBA" id="ARBA00023295"/>
    </source>
</evidence>
<dbReference type="FunFam" id="1.10.530.10:FF:000001">
    <property type="entry name" value="Lysozyme C"/>
    <property type="match status" value="1"/>
</dbReference>
<evidence type="ECO:0000256" key="3">
    <source>
        <dbReference type="ARBA" id="ARBA00010859"/>
    </source>
</evidence>
<dbReference type="GO" id="GO:0050830">
    <property type="term" value="P:defense response to Gram-positive bacterium"/>
    <property type="evidence" value="ECO:0007669"/>
    <property type="project" value="TreeGrafter"/>
</dbReference>
<dbReference type="PANTHER" id="PTHR11407:SF28">
    <property type="entry name" value="LYSOZYME C"/>
    <property type="match status" value="1"/>
</dbReference>
<keyword evidence="6" id="KW-0081">Bacteriolytic enzyme</keyword>
<reference evidence="12" key="3">
    <citation type="submission" date="2025-09" db="UniProtKB">
        <authorList>
            <consortium name="Ensembl"/>
        </authorList>
    </citation>
    <scope>IDENTIFICATION</scope>
</reference>
<evidence type="ECO:0000256" key="4">
    <source>
        <dbReference type="ARBA" id="ARBA00012732"/>
    </source>
</evidence>
<comment type="function">
    <text evidence="2">Lysozymes have primarily a bacteriolytic function; those in tissues and body fluids are associated with the monocyte-macrophage system and enhance the activity of immunoagents.</text>
</comment>
<proteinExistence type="inferred from homology"/>
<dbReference type="Ensembl" id="ENSCHIT00000033503.1">
    <property type="protein sequence ID" value="ENSCHIP00000025641.1"/>
    <property type="gene ID" value="ENSCHIG00000022325.1"/>
</dbReference>
<comment type="similarity">
    <text evidence="3 10">Belongs to the glycosyl hydrolase 22 family.</text>
</comment>
<dbReference type="InterPro" id="IPR000974">
    <property type="entry name" value="Glyco_hydro_22_lys"/>
</dbReference>
<dbReference type="SMART" id="SM00263">
    <property type="entry name" value="LYZ1"/>
    <property type="match status" value="1"/>
</dbReference>
<evidence type="ECO:0000313" key="13">
    <source>
        <dbReference type="Proteomes" id="UP000291000"/>
    </source>
</evidence>
<reference evidence="12 13" key="1">
    <citation type="submission" date="2016-04" db="EMBL/GenBank/DDBJ databases">
        <title>Polished mammalian reference genomes with single-molecule sequencing and chromosome conformation capture applied to the Capra hircus genome.</title>
        <authorList>
            <person name="Bickhart D.M."/>
            <person name="Koren S."/>
            <person name="Rosen B."/>
            <person name="Hastie A."/>
            <person name="Liachko I."/>
            <person name="Sullivan S.T."/>
            <person name="Burton J."/>
            <person name="Sayre B.L."/>
            <person name="Huson H.J."/>
            <person name="Lee J."/>
            <person name="Lam E."/>
            <person name="Kelley C.M."/>
            <person name="Hutchison J.L."/>
            <person name="Zhou Y."/>
            <person name="Sun J."/>
            <person name="Crisa A."/>
            <person name="Schwartz J.C."/>
            <person name="Hammond J.A."/>
            <person name="Schroeder S.G."/>
            <person name="Liu G.E."/>
            <person name="Dunham M."/>
            <person name="Shendure J."/>
            <person name="Sonstegard T.S."/>
            <person name="Phillippy A.M."/>
            <person name="Van Tassell C.P."/>
            <person name="Smith T.P."/>
        </authorList>
    </citation>
    <scope>NUCLEOTIDE SEQUENCE [LARGE SCALE GENOMIC DNA]</scope>
</reference>
<evidence type="ECO:0000256" key="6">
    <source>
        <dbReference type="ARBA" id="ARBA00022638"/>
    </source>
</evidence>
<dbReference type="InterPro" id="IPR023346">
    <property type="entry name" value="Lysozyme-like_dom_sf"/>
</dbReference>
<dbReference type="EC" id="3.2.1.17" evidence="4"/>
<feature type="chain" id="PRO_5019028301" description="lysozyme" evidence="11">
    <location>
        <begin position="19"/>
        <end position="148"/>
    </location>
</feature>
<accession>A0A452FMZ1</accession>
<dbReference type="OMA" id="KWMCLAR"/>
<evidence type="ECO:0000256" key="2">
    <source>
        <dbReference type="ARBA" id="ARBA00002647"/>
    </source>
</evidence>